<name>A0A6J6WHI7_9ZZZZ</name>
<accession>A0A6J6WHI7</accession>
<dbReference type="InterPro" id="IPR013149">
    <property type="entry name" value="ADH-like_C"/>
</dbReference>
<evidence type="ECO:0000256" key="5">
    <source>
        <dbReference type="ARBA" id="ARBA00023002"/>
    </source>
</evidence>
<evidence type="ECO:0000259" key="6">
    <source>
        <dbReference type="SMART" id="SM00829"/>
    </source>
</evidence>
<evidence type="ECO:0000256" key="1">
    <source>
        <dbReference type="ARBA" id="ARBA00001947"/>
    </source>
</evidence>
<protein>
    <submittedName>
        <fullName evidence="7">Unannotated protein</fullName>
    </submittedName>
</protein>
<comment type="similarity">
    <text evidence="2">Belongs to the zinc-containing alcohol dehydrogenase family.</text>
</comment>
<dbReference type="Pfam" id="PF08240">
    <property type="entry name" value="ADH_N"/>
    <property type="match status" value="1"/>
</dbReference>
<dbReference type="Gene3D" id="3.40.50.720">
    <property type="entry name" value="NAD(P)-binding Rossmann-like Domain"/>
    <property type="match status" value="1"/>
</dbReference>
<dbReference type="PANTHER" id="PTHR43161:SF9">
    <property type="entry name" value="SORBITOL DEHYDROGENASE"/>
    <property type="match status" value="1"/>
</dbReference>
<dbReference type="InterPro" id="IPR036291">
    <property type="entry name" value="NAD(P)-bd_dom_sf"/>
</dbReference>
<dbReference type="SUPFAM" id="SSF50129">
    <property type="entry name" value="GroES-like"/>
    <property type="match status" value="1"/>
</dbReference>
<sequence length="339" mass="36621">MKQVTYRGPEQITVDEWISPELPANYVAVKVAYVGVCGTDLHLYAGHMDSRVTTPHVPGHEMSGVVARIGAGVNEWKLGEKVTVRPLLPCKNCRTCNEGNSHICPKLKFIGVDIAGAMQPEWIVPAELLHRIPEQITLRQGALIEPLAVAIHDVRMADLDPTDVITIVGAGPIGLLIGIVCVSRGHKTFITDIDQTRLDVAKSHGMIPVAPDQVEAAAREATNGLGTDVVFEVSGSAGGATLISTIVKPRGKIIVVGIHAELRQFNLQQIFHKEVTMQGARVYKSIDFDDAIAFLATRTKELEPLITKVFPVEDALEAYLSLTRGGSIKNLIAISEPAI</sequence>
<evidence type="ECO:0000256" key="4">
    <source>
        <dbReference type="ARBA" id="ARBA00022833"/>
    </source>
</evidence>
<dbReference type="EMBL" id="CAEZZS010000076">
    <property type="protein sequence ID" value="CAB4784541.1"/>
    <property type="molecule type" value="Genomic_DNA"/>
</dbReference>
<dbReference type="GO" id="GO:0008270">
    <property type="term" value="F:zinc ion binding"/>
    <property type="evidence" value="ECO:0007669"/>
    <property type="project" value="InterPro"/>
</dbReference>
<dbReference type="AlphaFoldDB" id="A0A6J6WHI7"/>
<dbReference type="InterPro" id="IPR002328">
    <property type="entry name" value="ADH_Zn_CS"/>
</dbReference>
<feature type="domain" description="Enoyl reductase (ER)" evidence="6">
    <location>
        <begin position="8"/>
        <end position="332"/>
    </location>
</feature>
<dbReference type="PANTHER" id="PTHR43161">
    <property type="entry name" value="SORBITOL DEHYDROGENASE"/>
    <property type="match status" value="1"/>
</dbReference>
<organism evidence="7">
    <name type="scientific">freshwater metagenome</name>
    <dbReference type="NCBI Taxonomy" id="449393"/>
    <lineage>
        <taxon>unclassified sequences</taxon>
        <taxon>metagenomes</taxon>
        <taxon>ecological metagenomes</taxon>
    </lineage>
</organism>
<dbReference type="Pfam" id="PF00107">
    <property type="entry name" value="ADH_zinc_N"/>
    <property type="match status" value="1"/>
</dbReference>
<reference evidence="7" key="1">
    <citation type="submission" date="2020-05" db="EMBL/GenBank/DDBJ databases">
        <authorList>
            <person name="Chiriac C."/>
            <person name="Salcher M."/>
            <person name="Ghai R."/>
            <person name="Kavagutti S V."/>
        </authorList>
    </citation>
    <scope>NUCLEOTIDE SEQUENCE</scope>
</reference>
<comment type="cofactor">
    <cofactor evidence="1">
        <name>Zn(2+)</name>
        <dbReference type="ChEBI" id="CHEBI:29105"/>
    </cofactor>
</comment>
<dbReference type="Gene3D" id="3.90.180.10">
    <property type="entry name" value="Medium-chain alcohol dehydrogenases, catalytic domain"/>
    <property type="match status" value="1"/>
</dbReference>
<dbReference type="SUPFAM" id="SSF51735">
    <property type="entry name" value="NAD(P)-binding Rossmann-fold domains"/>
    <property type="match status" value="1"/>
</dbReference>
<dbReference type="InterPro" id="IPR013154">
    <property type="entry name" value="ADH-like_N"/>
</dbReference>
<proteinExistence type="inferred from homology"/>
<evidence type="ECO:0000313" key="7">
    <source>
        <dbReference type="EMBL" id="CAB4784541.1"/>
    </source>
</evidence>
<keyword evidence="4" id="KW-0862">Zinc</keyword>
<dbReference type="GO" id="GO:0016491">
    <property type="term" value="F:oxidoreductase activity"/>
    <property type="evidence" value="ECO:0007669"/>
    <property type="project" value="UniProtKB-KW"/>
</dbReference>
<evidence type="ECO:0000256" key="3">
    <source>
        <dbReference type="ARBA" id="ARBA00022723"/>
    </source>
</evidence>
<keyword evidence="3" id="KW-0479">Metal-binding</keyword>
<dbReference type="SMART" id="SM00829">
    <property type="entry name" value="PKS_ER"/>
    <property type="match status" value="1"/>
</dbReference>
<dbReference type="InterPro" id="IPR011032">
    <property type="entry name" value="GroES-like_sf"/>
</dbReference>
<dbReference type="InterPro" id="IPR020843">
    <property type="entry name" value="ER"/>
</dbReference>
<evidence type="ECO:0000256" key="2">
    <source>
        <dbReference type="ARBA" id="ARBA00008072"/>
    </source>
</evidence>
<dbReference type="PROSITE" id="PS00059">
    <property type="entry name" value="ADH_ZINC"/>
    <property type="match status" value="1"/>
</dbReference>
<gene>
    <name evidence="7" type="ORF">UFOPK2922_01258</name>
</gene>
<keyword evidence="5" id="KW-0560">Oxidoreductase</keyword>